<keyword evidence="2" id="KW-1185">Reference proteome</keyword>
<proteinExistence type="predicted"/>
<dbReference type="AlphaFoldDB" id="A0A1X0XX94"/>
<evidence type="ECO:0000313" key="2">
    <source>
        <dbReference type="Proteomes" id="UP000193136"/>
    </source>
</evidence>
<evidence type="ECO:0000313" key="1">
    <source>
        <dbReference type="EMBL" id="ORJ57553.1"/>
    </source>
</evidence>
<dbReference type="EMBL" id="NAAD01000018">
    <property type="protein sequence ID" value="ORJ57553.1"/>
    <property type="molecule type" value="Genomic_DNA"/>
</dbReference>
<gene>
    <name evidence="1" type="ORF">B5V00_13115</name>
</gene>
<protein>
    <submittedName>
        <fullName evidence="1">Uncharacterized protein</fullName>
    </submittedName>
</protein>
<dbReference type="Proteomes" id="UP000193136">
    <property type="component" value="Unassembled WGS sequence"/>
</dbReference>
<sequence>MLIACREGLHVTGPGDMALATVDILRMLCFWGSIVAVAMTTEAGITAFIGSNIMGNQGGISSRPRRYGKT</sequence>
<accession>A0A1X0XX94</accession>
<comment type="caution">
    <text evidence="1">The sequence shown here is derived from an EMBL/GenBank/DDBJ whole genome shotgun (WGS) entry which is preliminary data.</text>
</comment>
<organism evidence="1 2">
    <name type="scientific">Geothermobacter hydrogeniphilus</name>
    <dbReference type="NCBI Taxonomy" id="1969733"/>
    <lineage>
        <taxon>Bacteria</taxon>
        <taxon>Pseudomonadati</taxon>
        <taxon>Thermodesulfobacteriota</taxon>
        <taxon>Desulfuromonadia</taxon>
        <taxon>Desulfuromonadales</taxon>
        <taxon>Geothermobacteraceae</taxon>
        <taxon>Geothermobacter</taxon>
    </lineage>
</organism>
<reference evidence="1 2" key="1">
    <citation type="submission" date="2017-03" db="EMBL/GenBank/DDBJ databases">
        <title>Genome sequence of Geothermobacter sp. EPR-M, Deep-Sea Iron Reducer.</title>
        <authorList>
            <person name="Tully B."/>
            <person name="Savalia P."/>
            <person name="Abuyen K."/>
            <person name="Baughan C."/>
            <person name="Romero E."/>
            <person name="Ronkowski C."/>
            <person name="Torres B."/>
            <person name="Tremblay J."/>
            <person name="Trujillo A."/>
            <person name="Tyler M."/>
            <person name="Perez-Rodriguez I."/>
            <person name="Amend J."/>
        </authorList>
    </citation>
    <scope>NUCLEOTIDE SEQUENCE [LARGE SCALE GENOMIC DNA]</scope>
    <source>
        <strain evidence="1 2">EPR-M</strain>
    </source>
</reference>
<name>A0A1X0XX94_9BACT</name>